<name>A0A319DVJ6_9EURO</name>
<feature type="compositionally biased region" description="Polar residues" evidence="1">
    <location>
        <begin position="961"/>
        <end position="977"/>
    </location>
</feature>
<feature type="compositionally biased region" description="Low complexity" evidence="1">
    <location>
        <begin position="63"/>
        <end position="74"/>
    </location>
</feature>
<feature type="compositionally biased region" description="Low complexity" evidence="1">
    <location>
        <begin position="674"/>
        <end position="685"/>
    </location>
</feature>
<reference evidence="3 4" key="1">
    <citation type="submission" date="2018-02" db="EMBL/GenBank/DDBJ databases">
        <title>The genomes of Aspergillus section Nigri reveals drivers in fungal speciation.</title>
        <authorList>
            <consortium name="DOE Joint Genome Institute"/>
            <person name="Vesth T.C."/>
            <person name="Nybo J."/>
            <person name="Theobald S."/>
            <person name="Brandl J."/>
            <person name="Frisvad J.C."/>
            <person name="Nielsen K.F."/>
            <person name="Lyhne E.K."/>
            <person name="Kogle M.E."/>
            <person name="Kuo A."/>
            <person name="Riley R."/>
            <person name="Clum A."/>
            <person name="Nolan M."/>
            <person name="Lipzen A."/>
            <person name="Salamov A."/>
            <person name="Henrissat B."/>
            <person name="Wiebenga A."/>
            <person name="De vries R.P."/>
            <person name="Grigoriev I.V."/>
            <person name="Mortensen U.H."/>
            <person name="Andersen M.R."/>
            <person name="Baker S.E."/>
        </authorList>
    </citation>
    <scope>NUCLEOTIDE SEQUENCE [LARGE SCALE GENOMIC DNA]</scope>
    <source>
        <strain evidence="3 4">CBS 707.79</strain>
    </source>
</reference>
<keyword evidence="4" id="KW-1185">Reference proteome</keyword>
<dbReference type="EMBL" id="KZ825814">
    <property type="protein sequence ID" value="PYH98217.1"/>
    <property type="molecule type" value="Genomic_DNA"/>
</dbReference>
<feature type="compositionally biased region" description="Polar residues" evidence="1">
    <location>
        <begin position="151"/>
        <end position="169"/>
    </location>
</feature>
<dbReference type="Proteomes" id="UP000247810">
    <property type="component" value="Unassembled WGS sequence"/>
</dbReference>
<feature type="compositionally biased region" description="Acidic residues" evidence="1">
    <location>
        <begin position="798"/>
        <end position="808"/>
    </location>
</feature>
<feature type="compositionally biased region" description="Basic residues" evidence="1">
    <location>
        <begin position="545"/>
        <end position="555"/>
    </location>
</feature>
<feature type="compositionally biased region" description="Low complexity" evidence="1">
    <location>
        <begin position="430"/>
        <end position="439"/>
    </location>
</feature>
<feature type="compositionally biased region" description="Basic and acidic residues" evidence="1">
    <location>
        <begin position="506"/>
        <end position="531"/>
    </location>
</feature>
<evidence type="ECO:0000313" key="3">
    <source>
        <dbReference type="EMBL" id="PYH98217.1"/>
    </source>
</evidence>
<feature type="region of interest" description="Disordered" evidence="1">
    <location>
        <begin position="1"/>
        <end position="20"/>
    </location>
</feature>
<protein>
    <recommendedName>
        <fullName evidence="2">Inner kinetochore subunit AME1 domain-containing protein</fullName>
    </recommendedName>
</protein>
<feature type="compositionally biased region" description="Polar residues" evidence="1">
    <location>
        <begin position="325"/>
        <end position="347"/>
    </location>
</feature>
<evidence type="ECO:0000256" key="1">
    <source>
        <dbReference type="SAM" id="MobiDB-lite"/>
    </source>
</evidence>
<feature type="compositionally biased region" description="Basic and acidic residues" evidence="1">
    <location>
        <begin position="719"/>
        <end position="729"/>
    </location>
</feature>
<dbReference type="OrthoDB" id="5377952at2759"/>
<feature type="compositionally biased region" description="Basic residues" evidence="1">
    <location>
        <begin position="708"/>
        <end position="718"/>
    </location>
</feature>
<feature type="compositionally biased region" description="Basic and acidic residues" evidence="1">
    <location>
        <begin position="405"/>
        <end position="422"/>
    </location>
</feature>
<dbReference type="VEuPathDB" id="FungiDB:BO71DRAFT_480573"/>
<evidence type="ECO:0000313" key="4">
    <source>
        <dbReference type="Proteomes" id="UP000247810"/>
    </source>
</evidence>
<organism evidence="3 4">
    <name type="scientific">Aspergillus ellipticus CBS 707.79</name>
    <dbReference type="NCBI Taxonomy" id="1448320"/>
    <lineage>
        <taxon>Eukaryota</taxon>
        <taxon>Fungi</taxon>
        <taxon>Dikarya</taxon>
        <taxon>Ascomycota</taxon>
        <taxon>Pezizomycotina</taxon>
        <taxon>Eurotiomycetes</taxon>
        <taxon>Eurotiomycetidae</taxon>
        <taxon>Eurotiales</taxon>
        <taxon>Aspergillaceae</taxon>
        <taxon>Aspergillus</taxon>
        <taxon>Aspergillus subgen. Circumdati</taxon>
    </lineage>
</organism>
<dbReference type="Pfam" id="PF20994">
    <property type="entry name" value="CENPU"/>
    <property type="match status" value="1"/>
</dbReference>
<feature type="compositionally biased region" description="Acidic residues" evidence="1">
    <location>
        <begin position="636"/>
        <end position="649"/>
    </location>
</feature>
<feature type="region of interest" description="Disordered" evidence="1">
    <location>
        <begin position="957"/>
        <end position="978"/>
    </location>
</feature>
<dbReference type="InterPro" id="IPR048743">
    <property type="entry name" value="AME1"/>
</dbReference>
<evidence type="ECO:0000259" key="2">
    <source>
        <dbReference type="Pfam" id="PF20994"/>
    </source>
</evidence>
<dbReference type="AlphaFoldDB" id="A0A319DVJ6"/>
<feature type="domain" description="Inner kinetochore subunit AME1" evidence="2">
    <location>
        <begin position="772"/>
        <end position="1016"/>
    </location>
</feature>
<sequence length="1023" mass="111155">MASNREERQQMRQRGAALRKTKAVDFGFSFGMSPAADESSQPASRPADVGIALGAPAPPAPPTITTTTTAVDTANPQPPIVSPERNPLSFQDQGPIRRTPGSARNKRPPRPDTFDIPTEEPPEVGPSRKIRKLGHAARSSTVSLGARDGHSSQPLQNGVRSSATAQSPEEPTVAPDAGSVPPIEDHPPQEPSLTTSGVTEDAVPEQANEAEETSGPKTAAKTSPPIQQEPPQTNGTPSPPGQKAKGKRRRTSRDSETSTRSSKRSSPRNATSPKTADVDSEMLSEPMDLSSDGLPEITEPPIPAPEATEQADTVPQDASEPLVTAESQAITKPQATAEIQVTDSQATAEIEVASQPQGAEEKQPATDSQLITAPEITTEPQIAAEPDVAEPEVTTEPQNPIEAAAEPHEEVQPQEAGPRETSEPEQAVEPQGTTTETRSPTPPRTKRARGQRAASAQPPSSTIKESRPARAGSAESAPAEAKESKRSRGRIPRLQKPAVPVVAEEPSDKPDEVEVPSEPKDDTASHKETRQQRVPRPTAVDTKPKRAGRPGRKATRTQATEEEAPQPEEAQKEQEQVPLQEPEPVPEPEAEPQPEPPQEPEPSQRTKRGRRKQPQSKKDDTTPAATEEPPAHVEPIEETQAEPTEEAQEPEPSRTTKRGRRKQPPSKKDDETQVVTEEPPAQAEPEPVPEPETEPQPEPPQEPEPSRTTKRGRRRQPPSKKDDTAKVVTEEPPAQAEPIEEVQAEPTEVQAEPVEAEPTLEAQPKKRKPRQPRGETVPVTVHRLANAASLRGAPEPQDSSDEEEEPADEISARQKAKLPSRGGVNAADVLGQICRETLEKTLTTLRNGIENETNTQRRAEWTRKKKAVEAYGMELEGRLFELSEMLDSNFVLGRQVKKAKREMMDSRSRLYQIRKEREAVALQMDAVRRKHMDEETAKIARSSINNSLHSLDLALERNRTRPVNESTSKNPDPTPASTAGLEFLLRNVADNVSSVAPGAQGGLLHQIRSFNAQLEATARRLES</sequence>
<accession>A0A319DVJ6</accession>
<feature type="compositionally biased region" description="Polar residues" evidence="1">
    <location>
        <begin position="220"/>
        <end position="236"/>
    </location>
</feature>
<feature type="compositionally biased region" description="Basic and acidic residues" evidence="1">
    <location>
        <begin position="1"/>
        <end position="10"/>
    </location>
</feature>
<gene>
    <name evidence="3" type="ORF">BO71DRAFT_480573</name>
</gene>
<feature type="compositionally biased region" description="Low complexity" evidence="1">
    <location>
        <begin position="469"/>
        <end position="479"/>
    </location>
</feature>
<proteinExistence type="predicted"/>
<feature type="region of interest" description="Disordered" evidence="1">
    <location>
        <begin position="29"/>
        <end position="820"/>
    </location>
</feature>
<feature type="compositionally biased region" description="Basic residues" evidence="1">
    <location>
        <begin position="655"/>
        <end position="665"/>
    </location>
</feature>
<feature type="compositionally biased region" description="Basic residues" evidence="1">
    <location>
        <begin position="605"/>
        <end position="615"/>
    </location>
</feature>